<organism evidence="3 4">
    <name type="scientific">Candidatus Nitrospira allomarina</name>
    <dbReference type="NCBI Taxonomy" id="3020900"/>
    <lineage>
        <taxon>Bacteria</taxon>
        <taxon>Pseudomonadati</taxon>
        <taxon>Nitrospirota</taxon>
        <taxon>Nitrospiria</taxon>
        <taxon>Nitrospirales</taxon>
        <taxon>Nitrospiraceae</taxon>
        <taxon>Nitrospira</taxon>
    </lineage>
</organism>
<dbReference type="KEGG" id="nall:PP769_18655"/>
<dbReference type="AlphaFoldDB" id="A0AA96GBI5"/>
<dbReference type="Pfam" id="PF00072">
    <property type="entry name" value="Response_reg"/>
    <property type="match status" value="1"/>
</dbReference>
<evidence type="ECO:0000313" key="4">
    <source>
        <dbReference type="Proteomes" id="UP001302719"/>
    </source>
</evidence>
<dbReference type="PROSITE" id="PS50110">
    <property type="entry name" value="RESPONSE_REGULATORY"/>
    <property type="match status" value="1"/>
</dbReference>
<dbReference type="Gene3D" id="3.40.50.2300">
    <property type="match status" value="1"/>
</dbReference>
<dbReference type="InterPro" id="IPR001789">
    <property type="entry name" value="Sig_transdc_resp-reg_receiver"/>
</dbReference>
<accession>A0AA96GBI5</accession>
<keyword evidence="4" id="KW-1185">Reference proteome</keyword>
<dbReference type="RefSeq" id="WP_312643111.1">
    <property type="nucleotide sequence ID" value="NZ_CP116967.1"/>
</dbReference>
<dbReference type="SMART" id="SM00448">
    <property type="entry name" value="REC"/>
    <property type="match status" value="1"/>
</dbReference>
<reference evidence="3 4" key="1">
    <citation type="submission" date="2023-01" db="EMBL/GenBank/DDBJ databases">
        <title>Cultivation and genomic characterization of new, ubiquitous marine nitrite-oxidizing bacteria from the Nitrospirales.</title>
        <authorList>
            <person name="Mueller A.J."/>
            <person name="Daebeler A."/>
            <person name="Herbold C.W."/>
            <person name="Kirkegaard R.H."/>
            <person name="Daims H."/>
        </authorList>
    </citation>
    <scope>NUCLEOTIDE SEQUENCE [LARGE SCALE GENOMIC DNA]</scope>
    <source>
        <strain evidence="3 4">VA</strain>
    </source>
</reference>
<feature type="modified residue" description="4-aspartylphosphate" evidence="1">
    <location>
        <position position="71"/>
    </location>
</feature>
<name>A0AA96GBI5_9BACT</name>
<dbReference type="SUPFAM" id="SSF52172">
    <property type="entry name" value="CheY-like"/>
    <property type="match status" value="1"/>
</dbReference>
<dbReference type="EMBL" id="CP116967">
    <property type="protein sequence ID" value="WNM57967.1"/>
    <property type="molecule type" value="Genomic_DNA"/>
</dbReference>
<evidence type="ECO:0000313" key="3">
    <source>
        <dbReference type="EMBL" id="WNM57967.1"/>
    </source>
</evidence>
<dbReference type="InterPro" id="IPR011006">
    <property type="entry name" value="CheY-like_superfamily"/>
</dbReference>
<dbReference type="GO" id="GO:0000160">
    <property type="term" value="P:phosphorelay signal transduction system"/>
    <property type="evidence" value="ECO:0007669"/>
    <property type="project" value="InterPro"/>
</dbReference>
<dbReference type="InterPro" id="IPR052893">
    <property type="entry name" value="TCS_response_regulator"/>
</dbReference>
<gene>
    <name evidence="3" type="ORF">PP769_18655</name>
</gene>
<sequence>MMMHESRNLTILMAEDNPHDVLATKRAWEQFGFGNHLHIVSDGEECLEYLFHQGKYLESNIFPDPDLILLDLKLPKLDGHQVLKTIRANDQFRFLPVIILTNSTLETDRNKGYEYGCTAFLKKPVGYANFANLLKSLRTFWSCVEPYAKPLTA</sequence>
<dbReference type="PANTHER" id="PTHR44520:SF1">
    <property type="entry name" value="TWO-COMPONENT SYSTEM REGULATORY PROTEIN"/>
    <property type="match status" value="1"/>
</dbReference>
<protein>
    <submittedName>
        <fullName evidence="3">Response regulator</fullName>
    </submittedName>
</protein>
<proteinExistence type="predicted"/>
<dbReference type="PANTHER" id="PTHR44520">
    <property type="entry name" value="RESPONSE REGULATOR RCP1-RELATED"/>
    <property type="match status" value="1"/>
</dbReference>
<dbReference type="Proteomes" id="UP001302719">
    <property type="component" value="Chromosome"/>
</dbReference>
<keyword evidence="1" id="KW-0597">Phosphoprotein</keyword>
<feature type="domain" description="Response regulatory" evidence="2">
    <location>
        <begin position="10"/>
        <end position="138"/>
    </location>
</feature>
<evidence type="ECO:0000259" key="2">
    <source>
        <dbReference type="PROSITE" id="PS50110"/>
    </source>
</evidence>
<evidence type="ECO:0000256" key="1">
    <source>
        <dbReference type="PROSITE-ProRule" id="PRU00169"/>
    </source>
</evidence>